<keyword evidence="3" id="KW-0804">Transcription</keyword>
<dbReference type="Gene3D" id="1.10.357.10">
    <property type="entry name" value="Tetracycline Repressor, domain 2"/>
    <property type="match status" value="1"/>
</dbReference>
<accession>A0A4D4J7C9</accession>
<dbReference type="OrthoDB" id="3210322at2"/>
<dbReference type="Pfam" id="PF13305">
    <property type="entry name" value="TetR_C_33"/>
    <property type="match status" value="1"/>
</dbReference>
<dbReference type="PANTHER" id="PTHR30055">
    <property type="entry name" value="HTH-TYPE TRANSCRIPTIONAL REGULATOR RUTR"/>
    <property type="match status" value="1"/>
</dbReference>
<dbReference type="InterPro" id="IPR001647">
    <property type="entry name" value="HTH_TetR"/>
</dbReference>
<dbReference type="EMBL" id="BJFL01000010">
    <property type="protein sequence ID" value="GDY30910.1"/>
    <property type="molecule type" value="Genomic_DNA"/>
</dbReference>
<protein>
    <submittedName>
        <fullName evidence="6">TetR family transcriptional regulator</fullName>
    </submittedName>
</protein>
<dbReference type="InterPro" id="IPR036271">
    <property type="entry name" value="Tet_transcr_reg_TetR-rel_C_sf"/>
</dbReference>
<dbReference type="Proteomes" id="UP000298860">
    <property type="component" value="Unassembled WGS sequence"/>
</dbReference>
<dbReference type="InterPro" id="IPR009057">
    <property type="entry name" value="Homeodomain-like_sf"/>
</dbReference>
<dbReference type="InterPro" id="IPR025996">
    <property type="entry name" value="MT1864/Rv1816-like_C"/>
</dbReference>
<keyword evidence="2 4" id="KW-0238">DNA-binding</keyword>
<dbReference type="Pfam" id="PF00440">
    <property type="entry name" value="TetR_N"/>
    <property type="match status" value="1"/>
</dbReference>
<sequence>MAQATRRERPRSDTEREIRETARNLLVRHGREAVTLRAIARELGITAPALYRYYNSREDLLRQLCDDICLDVSGHLSADLAGIPEGDTTAQVFAVCRGFRRWALAHPHEFALVFASPEGSKAPPAGEAGECGPGPAHDQFGRVFLMVAGRVLITHEVRPPRPVAIPRALVADLEAFRDALLASLAEHGIEVPPERLGLDTVYFMLQFWVRLYGHVALEVFGRFPIAVSDPEPMFESMLTDLATQVGLQVP</sequence>
<feature type="DNA-binding region" description="H-T-H motif" evidence="4">
    <location>
        <begin position="35"/>
        <end position="54"/>
    </location>
</feature>
<dbReference type="SUPFAM" id="SSF46689">
    <property type="entry name" value="Homeodomain-like"/>
    <property type="match status" value="1"/>
</dbReference>
<feature type="domain" description="HTH tetR-type" evidence="5">
    <location>
        <begin position="12"/>
        <end position="72"/>
    </location>
</feature>
<dbReference type="RefSeq" id="WP_137814010.1">
    <property type="nucleotide sequence ID" value="NZ_BJFL01000010.1"/>
</dbReference>
<proteinExistence type="predicted"/>
<dbReference type="AlphaFoldDB" id="A0A4D4J7C9"/>
<evidence type="ECO:0000256" key="4">
    <source>
        <dbReference type="PROSITE-ProRule" id="PRU00335"/>
    </source>
</evidence>
<dbReference type="GO" id="GO:0000976">
    <property type="term" value="F:transcription cis-regulatory region binding"/>
    <property type="evidence" value="ECO:0007669"/>
    <property type="project" value="TreeGrafter"/>
</dbReference>
<keyword evidence="7" id="KW-1185">Reference proteome</keyword>
<dbReference type="InterPro" id="IPR050109">
    <property type="entry name" value="HTH-type_TetR-like_transc_reg"/>
</dbReference>
<comment type="caution">
    <text evidence="6">The sequence shown here is derived from an EMBL/GenBank/DDBJ whole genome shotgun (WGS) entry which is preliminary data.</text>
</comment>
<evidence type="ECO:0000313" key="6">
    <source>
        <dbReference type="EMBL" id="GDY30910.1"/>
    </source>
</evidence>
<dbReference type="SUPFAM" id="SSF48498">
    <property type="entry name" value="Tetracyclin repressor-like, C-terminal domain"/>
    <property type="match status" value="1"/>
</dbReference>
<evidence type="ECO:0000256" key="3">
    <source>
        <dbReference type="ARBA" id="ARBA00023163"/>
    </source>
</evidence>
<keyword evidence="1" id="KW-0805">Transcription regulation</keyword>
<dbReference type="PROSITE" id="PS50977">
    <property type="entry name" value="HTH_TETR_2"/>
    <property type="match status" value="1"/>
</dbReference>
<dbReference type="PRINTS" id="PR00455">
    <property type="entry name" value="HTHTETR"/>
</dbReference>
<evidence type="ECO:0000259" key="5">
    <source>
        <dbReference type="PROSITE" id="PS50977"/>
    </source>
</evidence>
<dbReference type="PANTHER" id="PTHR30055:SF243">
    <property type="entry name" value="HTH-TYPE TRANSCRIPTIONAL REGULATOR RV1816"/>
    <property type="match status" value="1"/>
</dbReference>
<evidence type="ECO:0000313" key="7">
    <source>
        <dbReference type="Proteomes" id="UP000298860"/>
    </source>
</evidence>
<organism evidence="6 7">
    <name type="scientific">Gandjariella thermophila</name>
    <dbReference type="NCBI Taxonomy" id="1931992"/>
    <lineage>
        <taxon>Bacteria</taxon>
        <taxon>Bacillati</taxon>
        <taxon>Actinomycetota</taxon>
        <taxon>Actinomycetes</taxon>
        <taxon>Pseudonocardiales</taxon>
        <taxon>Pseudonocardiaceae</taxon>
        <taxon>Gandjariella</taxon>
    </lineage>
</organism>
<name>A0A4D4J7C9_9PSEU</name>
<dbReference type="GO" id="GO:0003700">
    <property type="term" value="F:DNA-binding transcription factor activity"/>
    <property type="evidence" value="ECO:0007669"/>
    <property type="project" value="TreeGrafter"/>
</dbReference>
<gene>
    <name evidence="6" type="ORF">GTS_25430</name>
</gene>
<evidence type="ECO:0000256" key="2">
    <source>
        <dbReference type="ARBA" id="ARBA00023125"/>
    </source>
</evidence>
<reference evidence="7" key="1">
    <citation type="submission" date="2019-04" db="EMBL/GenBank/DDBJ databases">
        <title>Draft genome sequence of Pseudonocardiaceae bacterium SL3-2-4.</title>
        <authorList>
            <person name="Ningsih F."/>
            <person name="Yokota A."/>
            <person name="Sakai Y."/>
            <person name="Nanatani K."/>
            <person name="Yabe S."/>
            <person name="Oetari A."/>
            <person name="Sjamsuridzal W."/>
        </authorList>
    </citation>
    <scope>NUCLEOTIDE SEQUENCE [LARGE SCALE GENOMIC DNA]</scope>
    <source>
        <strain evidence="7">SL3-2-4</strain>
    </source>
</reference>
<evidence type="ECO:0000256" key="1">
    <source>
        <dbReference type="ARBA" id="ARBA00023015"/>
    </source>
</evidence>